<dbReference type="EMBL" id="JBEGDD010000017">
    <property type="protein sequence ID" value="MEQ7156629.1"/>
    <property type="molecule type" value="Genomic_DNA"/>
</dbReference>
<accession>A0ABV1NSQ2</accession>
<keyword evidence="1" id="KW-0472">Membrane</keyword>
<evidence type="ECO:0000313" key="3">
    <source>
        <dbReference type="Proteomes" id="UP001445732"/>
    </source>
</evidence>
<evidence type="ECO:0000313" key="2">
    <source>
        <dbReference type="EMBL" id="MEQ7156629.1"/>
    </source>
</evidence>
<evidence type="ECO:0000256" key="1">
    <source>
        <dbReference type="SAM" id="Phobius"/>
    </source>
</evidence>
<reference evidence="2 3" key="1">
    <citation type="submission" date="2024-06" db="EMBL/GenBank/DDBJ databases">
        <title>Brevundimonas sp. C11.</title>
        <authorList>
            <person name="Maltman C."/>
        </authorList>
    </citation>
    <scope>NUCLEOTIDE SEQUENCE [LARGE SCALE GENOMIC DNA]</scope>
    <source>
        <strain evidence="2 3">C11</strain>
    </source>
</reference>
<feature type="transmembrane region" description="Helical" evidence="1">
    <location>
        <begin position="6"/>
        <end position="32"/>
    </location>
</feature>
<name>A0ABV1NSQ2_9CAUL</name>
<dbReference type="RefSeq" id="WP_349685797.1">
    <property type="nucleotide sequence ID" value="NZ_JBEGDD010000017.1"/>
</dbReference>
<evidence type="ECO:0008006" key="4">
    <source>
        <dbReference type="Google" id="ProtNLM"/>
    </source>
</evidence>
<keyword evidence="1" id="KW-0812">Transmembrane</keyword>
<organism evidence="2 3">
    <name type="scientific">Brevundimonas aurifodinae</name>
    <dbReference type="NCBI Taxonomy" id="1508312"/>
    <lineage>
        <taxon>Bacteria</taxon>
        <taxon>Pseudomonadati</taxon>
        <taxon>Pseudomonadota</taxon>
        <taxon>Alphaproteobacteria</taxon>
        <taxon>Caulobacterales</taxon>
        <taxon>Caulobacteraceae</taxon>
        <taxon>Brevundimonas</taxon>
    </lineage>
</organism>
<protein>
    <recommendedName>
        <fullName evidence="4">Isoprenylcysteine carboxylmethyltransferase family protein</fullName>
    </recommendedName>
</protein>
<keyword evidence="1" id="KW-1133">Transmembrane helix</keyword>
<keyword evidence="3" id="KW-1185">Reference proteome</keyword>
<dbReference type="Proteomes" id="UP001445732">
    <property type="component" value="Unassembled WGS sequence"/>
</dbReference>
<sequence length="63" mass="7292">MYVGFAVTYLALAVGLDSPLAIVLLIPCLLVVDRFVIQREEVYLAARFGADYEAYRRRVRRWL</sequence>
<proteinExistence type="predicted"/>
<gene>
    <name evidence="2" type="ORF">ABN401_15550</name>
</gene>
<comment type="caution">
    <text evidence="2">The sequence shown here is derived from an EMBL/GenBank/DDBJ whole genome shotgun (WGS) entry which is preliminary data.</text>
</comment>
<dbReference type="Gene3D" id="1.20.120.1630">
    <property type="match status" value="1"/>
</dbReference>